<organism evidence="1 2">
    <name type="scientific">Maricaulis salignorans</name>
    <dbReference type="NCBI Taxonomy" id="144026"/>
    <lineage>
        <taxon>Bacteria</taxon>
        <taxon>Pseudomonadati</taxon>
        <taxon>Pseudomonadota</taxon>
        <taxon>Alphaproteobacteria</taxon>
        <taxon>Maricaulales</taxon>
        <taxon>Maricaulaceae</taxon>
        <taxon>Maricaulis</taxon>
    </lineage>
</organism>
<dbReference type="EMBL" id="FNHG01000007">
    <property type="protein sequence ID" value="SDM21901.1"/>
    <property type="molecule type" value="Genomic_DNA"/>
</dbReference>
<reference evidence="1 2" key="1">
    <citation type="submission" date="2016-10" db="EMBL/GenBank/DDBJ databases">
        <authorList>
            <person name="de Groot N.N."/>
        </authorList>
    </citation>
    <scope>NUCLEOTIDE SEQUENCE [LARGE SCALE GENOMIC DNA]</scope>
    <source>
        <strain evidence="1 2">DSM 16077</strain>
    </source>
</reference>
<keyword evidence="2" id="KW-1185">Reference proteome</keyword>
<evidence type="ECO:0000313" key="1">
    <source>
        <dbReference type="EMBL" id="SDM21901.1"/>
    </source>
</evidence>
<gene>
    <name evidence="1" type="ORF">SAMN04488568_1072</name>
</gene>
<proteinExistence type="predicted"/>
<name>A0A1G9RFF1_9PROT</name>
<sequence>MESDFELRIEFDPTSASATNVLSALTSVTASFEHLDAYISGTLNGPLALTLTIDRVEQGSIRLFLKNALSSTNDDAIRDKGLSAIWREALVEFKWLALKFLSEEGYSKRDLLADAEKVAAPLSARLVDGLPDDFVPNFGTQVRRLATTARQIEGTAKLIAVRDGGQLPIVPSVDFDQRAGEPDPSVAPDTEQVRSQWRLVIKKPDLIGRSQWEFRLGRRPIFAAVRDRQWLSRFHAGEIVLRPGDMLDCVAESTIFKENGVTIDEKHEIIQVISIKHTSPDSIQDMLIE</sequence>
<dbReference type="RefSeq" id="WP_143024075.1">
    <property type="nucleotide sequence ID" value="NZ_FNHG01000007.1"/>
</dbReference>
<dbReference type="OrthoDB" id="893065at2"/>
<protein>
    <submittedName>
        <fullName evidence="1">Uncharacterized protein</fullName>
    </submittedName>
</protein>
<dbReference type="Proteomes" id="UP000199759">
    <property type="component" value="Unassembled WGS sequence"/>
</dbReference>
<evidence type="ECO:0000313" key="2">
    <source>
        <dbReference type="Proteomes" id="UP000199759"/>
    </source>
</evidence>
<dbReference type="AlphaFoldDB" id="A0A1G9RFF1"/>
<accession>A0A1G9RFF1</accession>